<feature type="transmembrane region" description="Helical" evidence="6">
    <location>
        <begin position="283"/>
        <end position="309"/>
    </location>
</feature>
<feature type="transmembrane region" description="Helical" evidence="6">
    <location>
        <begin position="201"/>
        <end position="219"/>
    </location>
</feature>
<comment type="subcellular location">
    <subcellularLocation>
        <location evidence="1">Cell membrane</location>
        <topology evidence="1">Multi-pass membrane protein</topology>
    </subcellularLocation>
</comment>
<dbReference type="PANTHER" id="PTHR30250">
    <property type="entry name" value="PST FAMILY PREDICTED COLANIC ACID TRANSPORTER"/>
    <property type="match status" value="1"/>
</dbReference>
<sequence>MKSNKNKDFIWNLLGLTINSFNSFFFLIVVNRINGTESGGVFTYAYSLICLFYMIGIFYTRTYQVSDTSNNYTNKEYICSRAFSCFMMLLVTIISLLIFRYDYFKTTIIILLCLYRLVEAFADVFLGILQKEGFLYKAGFSLFVKGMIGLIVFILVDYFTKNLIISCVSIVLVNIIIFLIYDLHNTKKYIEKSYKLKNAFAILKTSFPVFIFTFLNIYLVNASKYILDIFDSASIQNVYGIILMPGTVLSLCAQYILNPYIVPLTNLYKDKKFKEYDKSIFKIIAIIFILGIACEFVVAIIGIPLLNLVYGIDLSAYKIELLVIIFGSIFVALIAVISSGLTIIKKNYIQVYIYIANCILTTIIAVLLINKFSIMGASLTYAISMIIQFCSSYLFYKNYINGGIDNEGSNKKSIRRGKRKFRVAI</sequence>
<evidence type="ECO:0000313" key="7">
    <source>
        <dbReference type="EMBL" id="HIR59203.1"/>
    </source>
</evidence>
<evidence type="ECO:0000256" key="5">
    <source>
        <dbReference type="ARBA" id="ARBA00023136"/>
    </source>
</evidence>
<feature type="transmembrane region" description="Helical" evidence="6">
    <location>
        <begin position="351"/>
        <end position="369"/>
    </location>
</feature>
<name>A0A9D1DUH2_9FIRM</name>
<feature type="transmembrane region" description="Helical" evidence="6">
    <location>
        <begin position="41"/>
        <end position="60"/>
    </location>
</feature>
<organism evidence="7 8">
    <name type="scientific">Candidatus Onthousia excrementipullorum</name>
    <dbReference type="NCBI Taxonomy" id="2840884"/>
    <lineage>
        <taxon>Bacteria</taxon>
        <taxon>Bacillati</taxon>
        <taxon>Bacillota</taxon>
        <taxon>Bacilli</taxon>
        <taxon>Candidatus Onthousia</taxon>
    </lineage>
</organism>
<evidence type="ECO:0000256" key="4">
    <source>
        <dbReference type="ARBA" id="ARBA00022989"/>
    </source>
</evidence>
<dbReference type="GO" id="GO:0005886">
    <property type="term" value="C:plasma membrane"/>
    <property type="evidence" value="ECO:0007669"/>
    <property type="project" value="UniProtKB-SubCell"/>
</dbReference>
<keyword evidence="4 6" id="KW-1133">Transmembrane helix</keyword>
<feature type="transmembrane region" description="Helical" evidence="6">
    <location>
        <begin position="375"/>
        <end position="396"/>
    </location>
</feature>
<feature type="transmembrane region" description="Helical" evidence="6">
    <location>
        <begin position="135"/>
        <end position="156"/>
    </location>
</feature>
<feature type="transmembrane region" description="Helical" evidence="6">
    <location>
        <begin position="81"/>
        <end position="101"/>
    </location>
</feature>
<keyword evidence="2" id="KW-1003">Cell membrane</keyword>
<feature type="transmembrane region" description="Helical" evidence="6">
    <location>
        <begin position="162"/>
        <end position="181"/>
    </location>
</feature>
<proteinExistence type="predicted"/>
<evidence type="ECO:0000256" key="3">
    <source>
        <dbReference type="ARBA" id="ARBA00022692"/>
    </source>
</evidence>
<evidence type="ECO:0000256" key="6">
    <source>
        <dbReference type="SAM" id="Phobius"/>
    </source>
</evidence>
<reference evidence="7" key="1">
    <citation type="submission" date="2020-10" db="EMBL/GenBank/DDBJ databases">
        <authorList>
            <person name="Gilroy R."/>
        </authorList>
    </citation>
    <scope>NUCLEOTIDE SEQUENCE</scope>
    <source>
        <strain evidence="7">CHK184-20233</strain>
    </source>
</reference>
<dbReference type="AlphaFoldDB" id="A0A9D1DUH2"/>
<evidence type="ECO:0000256" key="1">
    <source>
        <dbReference type="ARBA" id="ARBA00004651"/>
    </source>
</evidence>
<comment type="caution">
    <text evidence="7">The sequence shown here is derived from an EMBL/GenBank/DDBJ whole genome shotgun (WGS) entry which is preliminary data.</text>
</comment>
<feature type="transmembrane region" description="Helical" evidence="6">
    <location>
        <begin position="9"/>
        <end position="29"/>
    </location>
</feature>
<evidence type="ECO:0000256" key="2">
    <source>
        <dbReference type="ARBA" id="ARBA00022475"/>
    </source>
</evidence>
<keyword evidence="3 6" id="KW-0812">Transmembrane</keyword>
<feature type="transmembrane region" description="Helical" evidence="6">
    <location>
        <begin position="239"/>
        <end position="262"/>
    </location>
</feature>
<dbReference type="Proteomes" id="UP000824232">
    <property type="component" value="Unassembled WGS sequence"/>
</dbReference>
<dbReference type="InterPro" id="IPR050833">
    <property type="entry name" value="Poly_Biosynth_Transport"/>
</dbReference>
<protein>
    <submittedName>
        <fullName evidence="7">Polysaccharide biosynthesis C-terminal domain-containing protein</fullName>
    </submittedName>
</protein>
<reference evidence="7" key="2">
    <citation type="journal article" date="2021" name="PeerJ">
        <title>Extensive microbial diversity within the chicken gut microbiome revealed by metagenomics and culture.</title>
        <authorList>
            <person name="Gilroy R."/>
            <person name="Ravi A."/>
            <person name="Getino M."/>
            <person name="Pursley I."/>
            <person name="Horton D.L."/>
            <person name="Alikhan N.F."/>
            <person name="Baker D."/>
            <person name="Gharbi K."/>
            <person name="Hall N."/>
            <person name="Watson M."/>
            <person name="Adriaenssens E.M."/>
            <person name="Foster-Nyarko E."/>
            <person name="Jarju S."/>
            <person name="Secka A."/>
            <person name="Antonio M."/>
            <person name="Oren A."/>
            <person name="Chaudhuri R.R."/>
            <person name="La Ragione R."/>
            <person name="Hildebrand F."/>
            <person name="Pallen M.J."/>
        </authorList>
    </citation>
    <scope>NUCLEOTIDE SEQUENCE</scope>
    <source>
        <strain evidence="7">CHK184-20233</strain>
    </source>
</reference>
<dbReference type="EMBL" id="DVHC01000041">
    <property type="protein sequence ID" value="HIR59203.1"/>
    <property type="molecule type" value="Genomic_DNA"/>
</dbReference>
<keyword evidence="5 6" id="KW-0472">Membrane</keyword>
<evidence type="ECO:0000313" key="8">
    <source>
        <dbReference type="Proteomes" id="UP000824232"/>
    </source>
</evidence>
<feature type="transmembrane region" description="Helical" evidence="6">
    <location>
        <begin position="321"/>
        <end position="344"/>
    </location>
</feature>
<accession>A0A9D1DUH2</accession>
<gene>
    <name evidence="7" type="ORF">IAB38_04050</name>
</gene>
<dbReference type="PANTHER" id="PTHR30250:SF11">
    <property type="entry name" value="O-ANTIGEN TRANSPORTER-RELATED"/>
    <property type="match status" value="1"/>
</dbReference>
<feature type="transmembrane region" description="Helical" evidence="6">
    <location>
        <begin position="107"/>
        <end position="128"/>
    </location>
</feature>